<dbReference type="EMBL" id="JARFYN010000021">
    <property type="protein sequence ID" value="MDL2407451.1"/>
    <property type="molecule type" value="Genomic_DNA"/>
</dbReference>
<name>A0ABT7KFQ8_9HYPH</name>
<accession>A0ABT7KFQ8</accession>
<dbReference type="RefSeq" id="WP_285880729.1">
    <property type="nucleotide sequence ID" value="NZ_JARFYN010000021.1"/>
</dbReference>
<sequence>MEATGLLRPGGGRAFISWNCGTLIGQKAAEANLSFSGERAGAGSAGIRFAPDMVNED</sequence>
<evidence type="ECO:0000313" key="1">
    <source>
        <dbReference type="EMBL" id="MDL2407451.1"/>
    </source>
</evidence>
<gene>
    <name evidence="1" type="ORF">PY650_17620</name>
</gene>
<proteinExistence type="predicted"/>
<comment type="caution">
    <text evidence="1">The sequence shown here is derived from an EMBL/GenBank/DDBJ whole genome shotgun (WGS) entry which is preliminary data.</text>
</comment>
<organism evidence="1 2">
    <name type="scientific">Rhizobium calliandrae</name>
    <dbReference type="NCBI Taxonomy" id="1312182"/>
    <lineage>
        <taxon>Bacteria</taxon>
        <taxon>Pseudomonadati</taxon>
        <taxon>Pseudomonadota</taxon>
        <taxon>Alphaproteobacteria</taxon>
        <taxon>Hyphomicrobiales</taxon>
        <taxon>Rhizobiaceae</taxon>
        <taxon>Rhizobium/Agrobacterium group</taxon>
        <taxon>Rhizobium</taxon>
    </lineage>
</organism>
<evidence type="ECO:0000313" key="2">
    <source>
        <dbReference type="Proteomes" id="UP001172630"/>
    </source>
</evidence>
<reference evidence="1" key="1">
    <citation type="submission" date="2023-06" db="EMBL/GenBank/DDBJ databases">
        <title>Phylogenetic Diversity of Rhizobium strains.</title>
        <authorList>
            <person name="Moura F.T."/>
            <person name="Helene L.C.F."/>
            <person name="Hungria M."/>
        </authorList>
    </citation>
    <scope>NUCLEOTIDE SEQUENCE</scope>
    <source>
        <strain evidence="1">CCGE524</strain>
    </source>
</reference>
<keyword evidence="2" id="KW-1185">Reference proteome</keyword>
<protein>
    <submittedName>
        <fullName evidence="1">Uncharacterized protein</fullName>
    </submittedName>
</protein>
<dbReference type="Proteomes" id="UP001172630">
    <property type="component" value="Unassembled WGS sequence"/>
</dbReference>